<gene>
    <name evidence="2" type="ORF">Mal4_26530</name>
</gene>
<evidence type="ECO:0000313" key="2">
    <source>
        <dbReference type="EMBL" id="QDU38326.1"/>
    </source>
</evidence>
<dbReference type="Proteomes" id="UP000320496">
    <property type="component" value="Chromosome"/>
</dbReference>
<evidence type="ECO:0000256" key="1">
    <source>
        <dbReference type="SAM" id="SignalP"/>
    </source>
</evidence>
<name>A0A517Z760_9PLAN</name>
<organism evidence="2 3">
    <name type="scientific">Maioricimonas rarisocia</name>
    <dbReference type="NCBI Taxonomy" id="2528026"/>
    <lineage>
        <taxon>Bacteria</taxon>
        <taxon>Pseudomonadati</taxon>
        <taxon>Planctomycetota</taxon>
        <taxon>Planctomycetia</taxon>
        <taxon>Planctomycetales</taxon>
        <taxon>Planctomycetaceae</taxon>
        <taxon>Maioricimonas</taxon>
    </lineage>
</organism>
<keyword evidence="3" id="KW-1185">Reference proteome</keyword>
<keyword evidence="1" id="KW-0732">Signal</keyword>
<protein>
    <recommendedName>
        <fullName evidence="4">Fibronectin-binding protein</fullName>
    </recommendedName>
</protein>
<dbReference type="KEGG" id="mri:Mal4_26530"/>
<dbReference type="AlphaFoldDB" id="A0A517Z760"/>
<evidence type="ECO:0008006" key="4">
    <source>
        <dbReference type="Google" id="ProtNLM"/>
    </source>
</evidence>
<reference evidence="2 3" key="1">
    <citation type="submission" date="2019-02" db="EMBL/GenBank/DDBJ databases">
        <title>Deep-cultivation of Planctomycetes and their phenomic and genomic characterization uncovers novel biology.</title>
        <authorList>
            <person name="Wiegand S."/>
            <person name="Jogler M."/>
            <person name="Boedeker C."/>
            <person name="Pinto D."/>
            <person name="Vollmers J."/>
            <person name="Rivas-Marin E."/>
            <person name="Kohn T."/>
            <person name="Peeters S.H."/>
            <person name="Heuer A."/>
            <person name="Rast P."/>
            <person name="Oberbeckmann S."/>
            <person name="Bunk B."/>
            <person name="Jeske O."/>
            <person name="Meyerdierks A."/>
            <person name="Storesund J.E."/>
            <person name="Kallscheuer N."/>
            <person name="Luecker S."/>
            <person name="Lage O.M."/>
            <person name="Pohl T."/>
            <person name="Merkel B.J."/>
            <person name="Hornburger P."/>
            <person name="Mueller R.-W."/>
            <person name="Bruemmer F."/>
            <person name="Labrenz M."/>
            <person name="Spormann A.M."/>
            <person name="Op den Camp H."/>
            <person name="Overmann J."/>
            <person name="Amann R."/>
            <person name="Jetten M.S.M."/>
            <person name="Mascher T."/>
            <person name="Medema M.H."/>
            <person name="Devos D.P."/>
            <person name="Kaster A.-K."/>
            <person name="Ovreas L."/>
            <person name="Rohde M."/>
            <person name="Galperin M.Y."/>
            <person name="Jogler C."/>
        </authorList>
    </citation>
    <scope>NUCLEOTIDE SEQUENCE [LARGE SCALE GENOMIC DNA]</scope>
    <source>
        <strain evidence="2 3">Mal4</strain>
    </source>
</reference>
<proteinExistence type="predicted"/>
<feature type="chain" id="PRO_5021798427" description="Fibronectin-binding protein" evidence="1">
    <location>
        <begin position="30"/>
        <end position="134"/>
    </location>
</feature>
<feature type="signal peptide" evidence="1">
    <location>
        <begin position="1"/>
        <end position="29"/>
    </location>
</feature>
<sequence precursor="true">MTATRKRAIVWGCAILFAAILGNPAAAVADDTPPLAGKYRCVGTNPGGTKYEGTVTIAQKGETYLLTWSIAGGTHQGVGVVRKGMLCSSWATNAGGRVVTGIVVYEIKGKTLDGTWTMLPGTGEVLTETLTRIN</sequence>
<accession>A0A517Z760</accession>
<dbReference type="RefSeq" id="WP_145369620.1">
    <property type="nucleotide sequence ID" value="NZ_CP036275.1"/>
</dbReference>
<dbReference type="EMBL" id="CP036275">
    <property type="protein sequence ID" value="QDU38326.1"/>
    <property type="molecule type" value="Genomic_DNA"/>
</dbReference>
<evidence type="ECO:0000313" key="3">
    <source>
        <dbReference type="Proteomes" id="UP000320496"/>
    </source>
</evidence>
<dbReference type="OrthoDB" id="9810038at2"/>